<dbReference type="STRING" id="307972.A0A2G8KXG2"/>
<dbReference type="AlphaFoldDB" id="A0A2G8KXG2"/>
<feature type="coiled-coil region" evidence="1">
    <location>
        <begin position="36"/>
        <end position="91"/>
    </location>
</feature>
<dbReference type="EMBL" id="MRZV01000316">
    <property type="protein sequence ID" value="PIK52703.1"/>
    <property type="molecule type" value="Genomic_DNA"/>
</dbReference>
<protein>
    <submittedName>
        <fullName evidence="2">Putative nesprin-1-like</fullName>
    </submittedName>
</protein>
<evidence type="ECO:0000313" key="2">
    <source>
        <dbReference type="EMBL" id="PIK52703.1"/>
    </source>
</evidence>
<evidence type="ECO:0000313" key="3">
    <source>
        <dbReference type="Proteomes" id="UP000230750"/>
    </source>
</evidence>
<evidence type="ECO:0000256" key="1">
    <source>
        <dbReference type="SAM" id="Coils"/>
    </source>
</evidence>
<dbReference type="Proteomes" id="UP000230750">
    <property type="component" value="Unassembled WGS sequence"/>
</dbReference>
<reference evidence="2 3" key="1">
    <citation type="journal article" date="2017" name="PLoS Biol.">
        <title>The sea cucumber genome provides insights into morphological evolution and visceral regeneration.</title>
        <authorList>
            <person name="Zhang X."/>
            <person name="Sun L."/>
            <person name="Yuan J."/>
            <person name="Sun Y."/>
            <person name="Gao Y."/>
            <person name="Zhang L."/>
            <person name="Li S."/>
            <person name="Dai H."/>
            <person name="Hamel J.F."/>
            <person name="Liu C."/>
            <person name="Yu Y."/>
            <person name="Liu S."/>
            <person name="Lin W."/>
            <person name="Guo K."/>
            <person name="Jin S."/>
            <person name="Xu P."/>
            <person name="Storey K.B."/>
            <person name="Huan P."/>
            <person name="Zhang T."/>
            <person name="Zhou Y."/>
            <person name="Zhang J."/>
            <person name="Lin C."/>
            <person name="Li X."/>
            <person name="Xing L."/>
            <person name="Huo D."/>
            <person name="Sun M."/>
            <person name="Wang L."/>
            <person name="Mercier A."/>
            <person name="Li F."/>
            <person name="Yang H."/>
            <person name="Xiang J."/>
        </authorList>
    </citation>
    <scope>NUCLEOTIDE SEQUENCE [LARGE SCALE GENOMIC DNA]</scope>
    <source>
        <strain evidence="2">Shaxun</strain>
        <tissue evidence="2">Muscle</tissue>
    </source>
</reference>
<organism evidence="2 3">
    <name type="scientific">Stichopus japonicus</name>
    <name type="common">Sea cucumber</name>
    <dbReference type="NCBI Taxonomy" id="307972"/>
    <lineage>
        <taxon>Eukaryota</taxon>
        <taxon>Metazoa</taxon>
        <taxon>Echinodermata</taxon>
        <taxon>Eleutherozoa</taxon>
        <taxon>Echinozoa</taxon>
        <taxon>Holothuroidea</taxon>
        <taxon>Aspidochirotacea</taxon>
        <taxon>Aspidochirotida</taxon>
        <taxon>Stichopodidae</taxon>
        <taxon>Apostichopus</taxon>
    </lineage>
</organism>
<keyword evidence="1" id="KW-0175">Coiled coil</keyword>
<dbReference type="Gene3D" id="1.20.58.60">
    <property type="match status" value="2"/>
</dbReference>
<dbReference type="SUPFAM" id="SSF46966">
    <property type="entry name" value="Spectrin repeat"/>
    <property type="match status" value="2"/>
</dbReference>
<name>A0A2G8KXG2_STIJA</name>
<keyword evidence="3" id="KW-1185">Reference proteome</keyword>
<proteinExistence type="predicted"/>
<comment type="caution">
    <text evidence="2">The sequence shown here is derived from an EMBL/GenBank/DDBJ whole genome shotgun (WGS) entry which is preliminary data.</text>
</comment>
<gene>
    <name evidence="2" type="ORF">BSL78_10392</name>
</gene>
<accession>A0A2G8KXG2</accession>
<sequence>MGLQNLHSCHYHGEHLIEVTETNATKLMTYLTDTGKEAVVSELDRMKIDLRKLMEDTVSSKDKVEAKLREIDQFESEANSLDKRFDEIQSHLVTAKELESGLPEKKAQLEKCKNAQADLTSSPNEKLDKLKEAVSHLLNENPDLSYLQDTLDKLLSQYEATADLAQDAVTMQQNAVTTHVLFQEALRSLEEEVGNREDELKGSLSSLSGSKEDIENRFVPVKEIFYGGTQCEKNLTELEKLSKDACNFSSPPGQEAIAHLYNQVQGRVNGLLEDSQATLGKVEQCVEIWCDFERQTKELGRWLDDAERRLDDISKPCKDMEEQQRQVKEVQLVKVSDLDKVL</sequence>